<protein>
    <recommendedName>
        <fullName evidence="2">DUF4387 domain-containing protein</fullName>
    </recommendedName>
</protein>
<reference evidence="3 4" key="1">
    <citation type="submission" date="2023-07" db="EMBL/GenBank/DDBJ databases">
        <title>Genomic Encyclopedia of Type Strains, Phase IV (KMG-IV): sequencing the most valuable type-strain genomes for metagenomic binning, comparative biology and taxonomic classification.</title>
        <authorList>
            <person name="Goeker M."/>
        </authorList>
    </citation>
    <scope>NUCLEOTIDE SEQUENCE [LARGE SCALE GENOMIC DNA]</scope>
    <source>
        <strain evidence="3 4">DSM 19092</strain>
    </source>
</reference>
<name>A0ABT9VS67_9BACI</name>
<sequence length="103" mass="11828">MKELKDLARVIRSKNAGPFELTFDIMFEDLTTYERVKASNILTKETIANLYKIDPKNIIELVYFDQAYAIKFTIRRNSSSGSPGERDTYGAQQHVPLLNLMIP</sequence>
<dbReference type="Proteomes" id="UP001225646">
    <property type="component" value="Unassembled WGS sequence"/>
</dbReference>
<keyword evidence="4" id="KW-1185">Reference proteome</keyword>
<dbReference type="EMBL" id="JAUSTR010000026">
    <property type="protein sequence ID" value="MDQ0163836.1"/>
    <property type="molecule type" value="Genomic_DNA"/>
</dbReference>
<feature type="domain" description="DUF4387" evidence="2">
    <location>
        <begin position="4"/>
        <end position="100"/>
    </location>
</feature>
<evidence type="ECO:0000313" key="3">
    <source>
        <dbReference type="EMBL" id="MDQ0163836.1"/>
    </source>
</evidence>
<evidence type="ECO:0000259" key="2">
    <source>
        <dbReference type="Pfam" id="PF14330"/>
    </source>
</evidence>
<comment type="caution">
    <text evidence="3">The sequence shown here is derived from an EMBL/GenBank/DDBJ whole genome shotgun (WGS) entry which is preliminary data.</text>
</comment>
<proteinExistence type="predicted"/>
<feature type="region of interest" description="Disordered" evidence="1">
    <location>
        <begin position="77"/>
        <end position="103"/>
    </location>
</feature>
<dbReference type="InterPro" id="IPR025496">
    <property type="entry name" value="DUF4387"/>
</dbReference>
<evidence type="ECO:0000256" key="1">
    <source>
        <dbReference type="SAM" id="MobiDB-lite"/>
    </source>
</evidence>
<dbReference type="Pfam" id="PF14330">
    <property type="entry name" value="DUF4387"/>
    <property type="match status" value="1"/>
</dbReference>
<organism evidence="3 4">
    <name type="scientific">Aeribacillus alveayuensis</name>
    <dbReference type="NCBI Taxonomy" id="279215"/>
    <lineage>
        <taxon>Bacteria</taxon>
        <taxon>Bacillati</taxon>
        <taxon>Bacillota</taxon>
        <taxon>Bacilli</taxon>
        <taxon>Bacillales</taxon>
        <taxon>Bacillaceae</taxon>
        <taxon>Aeribacillus</taxon>
    </lineage>
</organism>
<gene>
    <name evidence="3" type="ORF">J2S06_002964</name>
</gene>
<dbReference type="RefSeq" id="WP_419152778.1">
    <property type="nucleotide sequence ID" value="NZ_JAUSTR010000026.1"/>
</dbReference>
<accession>A0ABT9VS67</accession>
<evidence type="ECO:0000313" key="4">
    <source>
        <dbReference type="Proteomes" id="UP001225646"/>
    </source>
</evidence>